<dbReference type="KEGG" id="ffu:CLAFUR5_10808"/>
<dbReference type="GeneID" id="71990686"/>
<evidence type="ECO:0000256" key="1">
    <source>
        <dbReference type="SAM" id="MobiDB-lite"/>
    </source>
</evidence>
<dbReference type="OrthoDB" id="10668137at2759"/>
<organism evidence="2 3">
    <name type="scientific">Passalora fulva</name>
    <name type="common">Tomato leaf mold</name>
    <name type="synonym">Cladosporium fulvum</name>
    <dbReference type="NCBI Taxonomy" id="5499"/>
    <lineage>
        <taxon>Eukaryota</taxon>
        <taxon>Fungi</taxon>
        <taxon>Dikarya</taxon>
        <taxon>Ascomycota</taxon>
        <taxon>Pezizomycotina</taxon>
        <taxon>Dothideomycetes</taxon>
        <taxon>Dothideomycetidae</taxon>
        <taxon>Mycosphaerellales</taxon>
        <taxon>Mycosphaerellaceae</taxon>
        <taxon>Fulvia</taxon>
    </lineage>
</organism>
<dbReference type="EMBL" id="CP090170">
    <property type="protein sequence ID" value="UJO21042.1"/>
    <property type="molecule type" value="Genomic_DNA"/>
</dbReference>
<keyword evidence="3" id="KW-1185">Reference proteome</keyword>
<feature type="compositionally biased region" description="Polar residues" evidence="1">
    <location>
        <begin position="211"/>
        <end position="221"/>
    </location>
</feature>
<dbReference type="RefSeq" id="XP_047765408.1">
    <property type="nucleotide sequence ID" value="XM_047909956.1"/>
</dbReference>
<dbReference type="AlphaFoldDB" id="A0A9Q8USQ9"/>
<sequence length="317" mass="34149">MPLCMAFGMSLSTIPESQWENTRPIPVPVCRGTQAQQRPPDAPKGLIAQQIQKRSRELMRAQETPPLGSISPAHTSDFFDSDDTLSIGSSQAVASASEEEEDLYGSTPPNEIQNTSPPPASLPSGTSFQPDEVDGVSPAAQSTTSSESTQSPSPSLTTEENYLYDSTPPEMRGRTGFDPPRPDSAASQRTVIPEETASSRRRSSQIGPLDTSHNARPTESTGLFGLPESVLERLAHGSVPHASKNEGEAEVMDSALKKFAHRPYQGPQGGPSGLSEQQRRQDSQAEVEQEERVEDGAKEVHKGEGKDEEVAEEKSEV</sequence>
<feature type="region of interest" description="Disordered" evidence="1">
    <location>
        <begin position="31"/>
        <end position="317"/>
    </location>
</feature>
<reference evidence="2" key="2">
    <citation type="journal article" date="2022" name="Microb. Genom.">
        <title>A chromosome-scale genome assembly of the tomato pathogen Cladosporium fulvum reveals a compartmentalized genome architecture and the presence of a dispensable chromosome.</title>
        <authorList>
            <person name="Zaccaron A.Z."/>
            <person name="Chen L.H."/>
            <person name="Samaras A."/>
            <person name="Stergiopoulos I."/>
        </authorList>
    </citation>
    <scope>NUCLEOTIDE SEQUENCE</scope>
    <source>
        <strain evidence="2">Race5_Kim</strain>
    </source>
</reference>
<name>A0A9Q8USQ9_PASFU</name>
<gene>
    <name evidence="2" type="ORF">CLAFUR5_10808</name>
</gene>
<evidence type="ECO:0000313" key="2">
    <source>
        <dbReference type="EMBL" id="UJO21042.1"/>
    </source>
</evidence>
<feature type="compositionally biased region" description="Basic and acidic residues" evidence="1">
    <location>
        <begin position="294"/>
        <end position="305"/>
    </location>
</feature>
<protein>
    <submittedName>
        <fullName evidence="2">Uncharacterized protein</fullName>
    </submittedName>
</protein>
<dbReference type="Proteomes" id="UP000756132">
    <property type="component" value="Chromosome 8"/>
</dbReference>
<evidence type="ECO:0000313" key="3">
    <source>
        <dbReference type="Proteomes" id="UP000756132"/>
    </source>
</evidence>
<reference evidence="2" key="1">
    <citation type="submission" date="2021-12" db="EMBL/GenBank/DDBJ databases">
        <authorList>
            <person name="Zaccaron A."/>
            <person name="Stergiopoulos I."/>
        </authorList>
    </citation>
    <scope>NUCLEOTIDE SEQUENCE</scope>
    <source>
        <strain evidence="2">Race5_Kim</strain>
    </source>
</reference>
<feature type="compositionally biased region" description="Low complexity" evidence="1">
    <location>
        <begin position="137"/>
        <end position="160"/>
    </location>
</feature>
<proteinExistence type="predicted"/>
<accession>A0A9Q8USQ9</accession>